<sequence length="395" mass="44507">MTHTPRHPIPQSLHETSALIQLIQATDRRRTPQPTARPSHKLHPKPKHPHRTPSNLTASPRLFRPHLGLTVSPEPHTISPTLRAQLNLAFQNGWGRKTLTNYGYTVDRFLAFCDAEKVPQNLRLPTHEFILSAFAASHTGIHAGSTARNDIAALKAWHVAQQQPWLGGPRLHYVLSGVESLSPQTASRPPRPPITPDMLLSLRRGLDFASHFDVAVFAAACVAFWGQCRLGELLPDSRSDKTLNEKPSRANISFHRDTLTIRLPRTKTQKHGEDVVLVSQRSEIDPILALRMHFVANPILPPAHLFAYQCGSSYQPLTRRAFLNRCNDIWGKEGYPKLSGHSFRIGGTTELLLSGVPIDLVKKAGRWSSDAFLKYWRSLQDLVPRYIRNVHKRKR</sequence>
<accession>A0A8H6W5A7</accession>
<feature type="compositionally biased region" description="Basic residues" evidence="3">
    <location>
        <begin position="38"/>
        <end position="51"/>
    </location>
</feature>
<dbReference type="EMBL" id="JACAZF010000005">
    <property type="protein sequence ID" value="KAF7303391.1"/>
    <property type="molecule type" value="Genomic_DNA"/>
</dbReference>
<dbReference type="AlphaFoldDB" id="A0A8H6W5A7"/>
<dbReference type="RefSeq" id="XP_037220363.1">
    <property type="nucleotide sequence ID" value="XM_037362442.1"/>
</dbReference>
<dbReference type="Gene3D" id="1.10.443.10">
    <property type="entry name" value="Intergrase catalytic core"/>
    <property type="match status" value="1"/>
</dbReference>
<dbReference type="GO" id="GO:0015074">
    <property type="term" value="P:DNA integration"/>
    <property type="evidence" value="ECO:0007669"/>
    <property type="project" value="InterPro"/>
</dbReference>
<dbReference type="PANTHER" id="PTHR34605">
    <property type="entry name" value="PHAGE_INTEGRASE DOMAIN-CONTAINING PROTEIN"/>
    <property type="match status" value="1"/>
</dbReference>
<dbReference type="Proteomes" id="UP000636479">
    <property type="component" value="Unassembled WGS sequence"/>
</dbReference>
<evidence type="ECO:0000256" key="3">
    <source>
        <dbReference type="SAM" id="MobiDB-lite"/>
    </source>
</evidence>
<dbReference type="Gene3D" id="1.10.150.130">
    <property type="match status" value="1"/>
</dbReference>
<dbReference type="SUPFAM" id="SSF56349">
    <property type="entry name" value="DNA breaking-rejoining enzymes"/>
    <property type="match status" value="1"/>
</dbReference>
<gene>
    <name evidence="5" type="ORF">MIND_00567300</name>
</gene>
<organism evidence="5 6">
    <name type="scientific">Mycena indigotica</name>
    <dbReference type="NCBI Taxonomy" id="2126181"/>
    <lineage>
        <taxon>Eukaryota</taxon>
        <taxon>Fungi</taxon>
        <taxon>Dikarya</taxon>
        <taxon>Basidiomycota</taxon>
        <taxon>Agaricomycotina</taxon>
        <taxon>Agaricomycetes</taxon>
        <taxon>Agaricomycetidae</taxon>
        <taxon>Agaricales</taxon>
        <taxon>Marasmiineae</taxon>
        <taxon>Mycenaceae</taxon>
        <taxon>Mycena</taxon>
    </lineage>
</organism>
<name>A0A8H6W5A7_9AGAR</name>
<dbReference type="InterPro" id="IPR052925">
    <property type="entry name" value="Phage_Integrase-like_Recomb"/>
</dbReference>
<dbReference type="InterPro" id="IPR010998">
    <property type="entry name" value="Integrase_recombinase_N"/>
</dbReference>
<keyword evidence="1" id="KW-0238">DNA-binding</keyword>
<evidence type="ECO:0000256" key="2">
    <source>
        <dbReference type="ARBA" id="ARBA00023172"/>
    </source>
</evidence>
<evidence type="ECO:0000313" key="6">
    <source>
        <dbReference type="Proteomes" id="UP000636479"/>
    </source>
</evidence>
<dbReference type="InterPro" id="IPR002104">
    <property type="entry name" value="Integrase_catalytic"/>
</dbReference>
<proteinExistence type="predicted"/>
<dbReference type="PROSITE" id="PS51898">
    <property type="entry name" value="TYR_RECOMBINASE"/>
    <property type="match status" value="1"/>
</dbReference>
<evidence type="ECO:0000313" key="5">
    <source>
        <dbReference type="EMBL" id="KAF7303391.1"/>
    </source>
</evidence>
<dbReference type="GeneID" id="59344958"/>
<evidence type="ECO:0000256" key="1">
    <source>
        <dbReference type="ARBA" id="ARBA00023125"/>
    </source>
</evidence>
<dbReference type="InterPro" id="IPR013762">
    <property type="entry name" value="Integrase-like_cat_sf"/>
</dbReference>
<feature type="region of interest" description="Disordered" evidence="3">
    <location>
        <begin position="26"/>
        <end position="60"/>
    </location>
</feature>
<evidence type="ECO:0000259" key="4">
    <source>
        <dbReference type="PROSITE" id="PS51898"/>
    </source>
</evidence>
<keyword evidence="6" id="KW-1185">Reference proteome</keyword>
<dbReference type="InterPro" id="IPR011010">
    <property type="entry name" value="DNA_brk_join_enz"/>
</dbReference>
<dbReference type="GO" id="GO:0006310">
    <property type="term" value="P:DNA recombination"/>
    <property type="evidence" value="ECO:0007669"/>
    <property type="project" value="UniProtKB-KW"/>
</dbReference>
<comment type="caution">
    <text evidence="5">The sequence shown here is derived from an EMBL/GenBank/DDBJ whole genome shotgun (WGS) entry which is preliminary data.</text>
</comment>
<dbReference type="GO" id="GO:0003677">
    <property type="term" value="F:DNA binding"/>
    <property type="evidence" value="ECO:0007669"/>
    <property type="project" value="UniProtKB-KW"/>
</dbReference>
<reference evidence="5" key="1">
    <citation type="submission" date="2020-05" db="EMBL/GenBank/DDBJ databases">
        <title>Mycena genomes resolve the evolution of fungal bioluminescence.</title>
        <authorList>
            <person name="Tsai I.J."/>
        </authorList>
    </citation>
    <scope>NUCLEOTIDE SEQUENCE</scope>
    <source>
        <strain evidence="5">171206Taipei</strain>
    </source>
</reference>
<feature type="domain" description="Tyr recombinase" evidence="4">
    <location>
        <begin position="189"/>
        <end position="395"/>
    </location>
</feature>
<dbReference type="PANTHER" id="PTHR34605:SF3">
    <property type="entry name" value="P CELL-TYPE AGGLUTINATION PROTEIN MAP4-LIKE-RELATED"/>
    <property type="match status" value="1"/>
</dbReference>
<keyword evidence="2" id="KW-0233">DNA recombination</keyword>
<dbReference type="OrthoDB" id="3254696at2759"/>
<protein>
    <submittedName>
        <fullName evidence="5">DNA breaking-rejoining enzyme</fullName>
    </submittedName>
</protein>